<protein>
    <recommendedName>
        <fullName evidence="1">HTH cro/C1-type domain-containing protein</fullName>
    </recommendedName>
</protein>
<dbReference type="GeneID" id="66854543"/>
<evidence type="ECO:0000313" key="2">
    <source>
        <dbReference type="EMBL" id="UNZ06323.1"/>
    </source>
</evidence>
<evidence type="ECO:0000313" key="3">
    <source>
        <dbReference type="Proteomes" id="UP000829494"/>
    </source>
</evidence>
<organism evidence="2 3">
    <name type="scientific">Streptomyces rimosus subsp. rimosus</name>
    <dbReference type="NCBI Taxonomy" id="132474"/>
    <lineage>
        <taxon>Bacteria</taxon>
        <taxon>Bacillati</taxon>
        <taxon>Actinomycetota</taxon>
        <taxon>Actinomycetes</taxon>
        <taxon>Kitasatosporales</taxon>
        <taxon>Streptomycetaceae</taxon>
        <taxon>Streptomyces</taxon>
    </lineage>
</organism>
<sequence length="388" mass="42973">MPEDIGARIRHLRGERSQAWLAREVCKAAGVCGDPVTRKEVSRWELGKRVPREWLPFIAAALDVSVERLREDVHERVPLLRLNETRGAEYAQAIREASQRLIFLDNELTGMPIAEVAARTFKSVHKRLGVGDYDSTYERDIRSAASELAEVAGWVLFDAELHDAARRFNQEALFLAKLSGDRSMELLILQNIAMHSGWLGRYREELAVARAVIEQDHLSPRVEAIFRVREAKGLAGCGALTEAGRSFDRARSLLECDGRSQDPAWSWWILTNEIDGHHGHAIQTAGDHAGAVPFLQRSAEQRGGPVVGHRGMAAARLLDCLLHLRAWRDAEELVAAIVPTVGETASVRTRRLLDEAVRNGLAATGAPPALRDALKHLGDAVRADPYAL</sequence>
<dbReference type="PROSITE" id="PS50943">
    <property type="entry name" value="HTH_CROC1"/>
    <property type="match status" value="1"/>
</dbReference>
<evidence type="ECO:0000259" key="1">
    <source>
        <dbReference type="PROSITE" id="PS50943"/>
    </source>
</evidence>
<feature type="domain" description="HTH cro/C1-type" evidence="1">
    <location>
        <begin position="36"/>
        <end position="69"/>
    </location>
</feature>
<accession>A0ABY3Z967</accession>
<dbReference type="Gene3D" id="1.10.260.40">
    <property type="entry name" value="lambda repressor-like DNA-binding domains"/>
    <property type="match status" value="1"/>
</dbReference>
<dbReference type="CDD" id="cd00093">
    <property type="entry name" value="HTH_XRE"/>
    <property type="match status" value="1"/>
</dbReference>
<gene>
    <name evidence="2" type="ORF">SRIMR7_29655</name>
</gene>
<dbReference type="InterPro" id="IPR001387">
    <property type="entry name" value="Cro/C1-type_HTH"/>
</dbReference>
<keyword evidence="3" id="KW-1185">Reference proteome</keyword>
<dbReference type="Proteomes" id="UP000829494">
    <property type="component" value="Chromosome"/>
</dbReference>
<reference evidence="2 3" key="1">
    <citation type="submission" date="2022-03" db="EMBL/GenBank/DDBJ databases">
        <title>Complete genome of Streptomyces rimosus ssp. rimosus R7 (=ATCC 10970).</title>
        <authorList>
            <person name="Beganovic S."/>
            <person name="Ruckert C."/>
            <person name="Busche T."/>
            <person name="Kalinowski J."/>
            <person name="Wittmann C."/>
        </authorList>
    </citation>
    <scope>NUCLEOTIDE SEQUENCE [LARGE SCALE GENOMIC DNA]</scope>
    <source>
        <strain evidence="2 3">R7</strain>
    </source>
</reference>
<dbReference type="InterPro" id="IPR010982">
    <property type="entry name" value="Lambda_DNA-bd_dom_sf"/>
</dbReference>
<dbReference type="EMBL" id="CP094298">
    <property type="protein sequence ID" value="UNZ06323.1"/>
    <property type="molecule type" value="Genomic_DNA"/>
</dbReference>
<dbReference type="RefSeq" id="WP_003985046.1">
    <property type="nucleotide sequence ID" value="NZ_CP043497.1"/>
</dbReference>
<name>A0ABY3Z967_STRRM</name>
<proteinExistence type="predicted"/>
<dbReference type="SUPFAM" id="SSF47413">
    <property type="entry name" value="lambda repressor-like DNA-binding domains"/>
    <property type="match status" value="1"/>
</dbReference>